<dbReference type="InterPro" id="IPR019278">
    <property type="entry name" value="DICT_dom"/>
</dbReference>
<dbReference type="Pfam" id="PF10069">
    <property type="entry name" value="DICT"/>
    <property type="match status" value="1"/>
</dbReference>
<gene>
    <name evidence="2" type="ORF">AArcSl_0501</name>
</gene>
<evidence type="ECO:0000313" key="2">
    <source>
        <dbReference type="EMBL" id="AUX08152.1"/>
    </source>
</evidence>
<feature type="domain" description="DICT" evidence="1">
    <location>
        <begin position="90"/>
        <end position="205"/>
    </location>
</feature>
<proteinExistence type="predicted"/>
<reference evidence="3" key="1">
    <citation type="submission" date="2017-11" db="EMBL/GenBank/DDBJ databases">
        <title>Phenotypic and genomic properties of facultatively anaerobic sulfur-reducing natronoarchaea from hypersaline soda lakes.</title>
        <authorList>
            <person name="Sorokin D.Y."/>
            <person name="Kublanov I.V."/>
            <person name="Roman P."/>
            <person name="Sinninghe Damste J.S."/>
            <person name="Golyshin P.N."/>
            <person name="Rojo D."/>
            <person name="Ciordia S."/>
            <person name="Mena M.D.C."/>
            <person name="Ferrer M."/>
            <person name="Messina E."/>
            <person name="Smedile F."/>
            <person name="La Spada G."/>
            <person name="La Cono V."/>
            <person name="Yakimov M.M."/>
        </authorList>
    </citation>
    <scope>NUCLEOTIDE SEQUENCE [LARGE SCALE GENOMIC DNA]</scope>
    <source>
        <strain evidence="3">AArc-Sl</strain>
    </source>
</reference>
<keyword evidence="3" id="KW-1185">Reference proteome</keyword>
<dbReference type="PIRSF" id="PIRSF030471">
    <property type="entry name" value="STR_Vng0742h_prd"/>
    <property type="match status" value="1"/>
</dbReference>
<dbReference type="KEGG" id="hdf:AArcSl_0501"/>
<dbReference type="AlphaFoldDB" id="A0A343TGD0"/>
<name>A0A343TGD0_9EURY</name>
<dbReference type="EMBL" id="CP025066">
    <property type="protein sequence ID" value="AUX08152.1"/>
    <property type="molecule type" value="Genomic_DNA"/>
</dbReference>
<dbReference type="RefSeq" id="WP_119814558.1">
    <property type="nucleotide sequence ID" value="NZ_CP025066.1"/>
</dbReference>
<accession>A0A343TGD0</accession>
<dbReference type="GeneID" id="37876838"/>
<dbReference type="InterPro" id="IPR016954">
    <property type="entry name" value="Uncharacterised_Vng0742h"/>
</dbReference>
<evidence type="ECO:0000313" key="3">
    <source>
        <dbReference type="Proteomes" id="UP000263012"/>
    </source>
</evidence>
<dbReference type="Proteomes" id="UP000263012">
    <property type="component" value="Chromosome"/>
</dbReference>
<organism evidence="2 3">
    <name type="scientific">Halalkaliarchaeum desulfuricum</name>
    <dbReference type="NCBI Taxonomy" id="2055893"/>
    <lineage>
        <taxon>Archaea</taxon>
        <taxon>Methanobacteriati</taxon>
        <taxon>Methanobacteriota</taxon>
        <taxon>Stenosarchaea group</taxon>
        <taxon>Halobacteria</taxon>
        <taxon>Halobacteriales</taxon>
        <taxon>Haloferacaceae</taxon>
        <taxon>Halalkaliarchaeum</taxon>
    </lineage>
</organism>
<dbReference type="OrthoDB" id="198447at2157"/>
<evidence type="ECO:0000259" key="1">
    <source>
        <dbReference type="Pfam" id="PF10069"/>
    </source>
</evidence>
<sequence length="246" mass="27147">MSLTELIAGVESYEKTLTVINTDGDVVADLRDRFSDRNLEIETATMDGGPESFGVLGQAGTFLTAIDLEELADPGTQRDPEFVAGTYRPILDHLDQTMFTSYSAGEMLAASREIEDRAWRVGAGELHAGFQTLEVFSGELPTYERLAGKQGLSVHAYAVPEGTLPNMKNVTLHVERDSEIRKTWFVAYDGAGVDESKCALLAEEREDGHYYGFWSYDPSTVDYMIDHLTSTYGFAESDEHGGTTPY</sequence>
<protein>
    <submittedName>
        <fullName evidence="2">DICT domain protein</fullName>
    </submittedName>
</protein>